<protein>
    <submittedName>
        <fullName evidence="1">DUF3820 family protein</fullName>
    </submittedName>
</protein>
<dbReference type="EMBL" id="JAFEUM010000005">
    <property type="protein sequence ID" value="MBM7037414.1"/>
    <property type="molecule type" value="Genomic_DNA"/>
</dbReference>
<accession>A0ABS2HK39</accession>
<name>A0ABS2HK39_9VIBR</name>
<dbReference type="Pfam" id="PF12843">
    <property type="entry name" value="QSregVF_b"/>
    <property type="match status" value="1"/>
</dbReference>
<gene>
    <name evidence="1" type="ORF">JQC93_13445</name>
</gene>
<dbReference type="RefSeq" id="WP_205159081.1">
    <property type="nucleotide sequence ID" value="NZ_JAFEUM010000005.1"/>
</dbReference>
<comment type="caution">
    <text evidence="1">The sequence shown here is derived from an EMBL/GenBank/DDBJ whole genome shotgun (WGS) entry which is preliminary data.</text>
</comment>
<evidence type="ECO:0000313" key="2">
    <source>
        <dbReference type="Proteomes" id="UP000809621"/>
    </source>
</evidence>
<proteinExistence type="predicted"/>
<dbReference type="InterPro" id="IPR024530">
    <property type="entry name" value="QSregVF_b"/>
</dbReference>
<reference evidence="1 2" key="1">
    <citation type="submission" date="2021-02" db="EMBL/GenBank/DDBJ databases">
        <authorList>
            <person name="Park J.-S."/>
        </authorList>
    </citation>
    <scope>NUCLEOTIDE SEQUENCE [LARGE SCALE GENOMIC DNA]</scope>
    <source>
        <strain evidence="1 2">188UL20-2</strain>
    </source>
</reference>
<sequence length="77" mass="8890">MLNKQMLIKLAETKMPYGRFAGRPIILLPEEYLLWFANKSEFPKGELGDLMKLSLALKIEGLEKLVYPLLPPETRRS</sequence>
<dbReference type="Proteomes" id="UP000809621">
    <property type="component" value="Unassembled WGS sequence"/>
</dbReference>
<evidence type="ECO:0000313" key="1">
    <source>
        <dbReference type="EMBL" id="MBM7037414.1"/>
    </source>
</evidence>
<keyword evidence="2" id="KW-1185">Reference proteome</keyword>
<organism evidence="1 2">
    <name type="scientific">Vibrio ulleungensis</name>
    <dbReference type="NCBI Taxonomy" id="2807619"/>
    <lineage>
        <taxon>Bacteria</taxon>
        <taxon>Pseudomonadati</taxon>
        <taxon>Pseudomonadota</taxon>
        <taxon>Gammaproteobacteria</taxon>
        <taxon>Vibrionales</taxon>
        <taxon>Vibrionaceae</taxon>
        <taxon>Vibrio</taxon>
    </lineage>
</organism>